<sequence>MRIFGTLFILLNSLPLIKSFSSSTTNTFPSTIQNAADSYAFHWEHLLSEEYQEHVQDLKLKRKTWSPSRLEASGMSIFKANAEPDTELYGEKIVRIYKYGETNLKNKFNRGDVLVLTPEMGYQGKDPMPREGLVVDVGKDWLTMGVGASWPQGLWEMRKHGAYLVRIDRTAPQAPLKAQKTSLQRLRKGIAGDAAKLLAELYADPSKSQEIGNRIPSHFNVDNLQDEIQQAMDKAIDATSFQPNESQKEAILWGLQKNIAMIRGPPGTGKTRVAALLISTALRMSMKPLSNNENNEKEVKVKPRVLAVTHSNGAADVLLEALLQMNVQAVRSGRPASVSSNVQHRTIIAISEKMPEVMRLRQEASNMENDSQTRQAALFDVKRYISDVQDMIIKSAPVVVTSCIGAQQLLASDETGVEFPIVVLDEAAQTTEPALVCALSASKARQVILVGDTRQLPPTVTSQNSELRQTIGISPMARLEKIGVPQFTLKEQYRMPPALLEHPSKYFYDGLVKCAQDGASELNQLPPLGFPWPNAKEPLAFINVGKDLEVAHNFGGRSNPKEVQVIMGIVRKLILADEIDPRNISIITPYSKQVQIMRAELSSNSIYKSQMQHIKVGTVDSFQGQETDVVIFSAVRSNQLKELGFLRDSRRLNVAITRAKRGLIIVGDQTVLRTCRHWAALLDSCTDRGCSMDELDLNGERGLIMHEVSEENEDSDPDLDMDDEYYGLF</sequence>
<dbReference type="GO" id="GO:0016787">
    <property type="term" value="F:hydrolase activity"/>
    <property type="evidence" value="ECO:0007669"/>
    <property type="project" value="UniProtKB-KW"/>
</dbReference>
<dbReference type="Gene3D" id="2.40.30.270">
    <property type="match status" value="1"/>
</dbReference>
<organism evidence="9 10">
    <name type="scientific">Chaetoceros tenuissimus</name>
    <dbReference type="NCBI Taxonomy" id="426638"/>
    <lineage>
        <taxon>Eukaryota</taxon>
        <taxon>Sar</taxon>
        <taxon>Stramenopiles</taxon>
        <taxon>Ochrophyta</taxon>
        <taxon>Bacillariophyta</taxon>
        <taxon>Coscinodiscophyceae</taxon>
        <taxon>Chaetocerotophycidae</taxon>
        <taxon>Chaetocerotales</taxon>
        <taxon>Chaetocerotaceae</taxon>
        <taxon>Chaetoceros</taxon>
    </lineage>
</organism>
<dbReference type="InterPro" id="IPR050534">
    <property type="entry name" value="Coronavir_polyprotein_1ab"/>
</dbReference>
<comment type="similarity">
    <text evidence="1">Belongs to the DNA2/NAM7 helicase family.</text>
</comment>
<evidence type="ECO:0000256" key="5">
    <source>
        <dbReference type="ARBA" id="ARBA00022840"/>
    </source>
</evidence>
<dbReference type="Pfam" id="PF13086">
    <property type="entry name" value="AAA_11"/>
    <property type="match status" value="1"/>
</dbReference>
<dbReference type="Proteomes" id="UP001054902">
    <property type="component" value="Unassembled WGS sequence"/>
</dbReference>
<reference evidence="9 10" key="1">
    <citation type="journal article" date="2021" name="Sci. Rep.">
        <title>The genome of the diatom Chaetoceros tenuissimus carries an ancient integrated fragment of an extant virus.</title>
        <authorList>
            <person name="Hongo Y."/>
            <person name="Kimura K."/>
            <person name="Takaki Y."/>
            <person name="Yoshida Y."/>
            <person name="Baba S."/>
            <person name="Kobayashi G."/>
            <person name="Nagasaki K."/>
            <person name="Hano T."/>
            <person name="Tomaru Y."/>
        </authorList>
    </citation>
    <scope>NUCLEOTIDE SEQUENCE [LARGE SCALE GENOMIC DNA]</scope>
    <source>
        <strain evidence="9 10">NIES-3715</strain>
    </source>
</reference>
<dbReference type="Gene3D" id="3.40.50.300">
    <property type="entry name" value="P-loop containing nucleotide triphosphate hydrolases"/>
    <property type="match status" value="2"/>
</dbReference>
<keyword evidence="10" id="KW-1185">Reference proteome</keyword>
<dbReference type="PANTHER" id="PTHR43788:SF8">
    <property type="entry name" value="DNA-BINDING PROTEIN SMUBP-2"/>
    <property type="match status" value="1"/>
</dbReference>
<dbReference type="EMBL" id="BLLK01000075">
    <property type="protein sequence ID" value="GFH61694.1"/>
    <property type="molecule type" value="Genomic_DNA"/>
</dbReference>
<evidence type="ECO:0000256" key="3">
    <source>
        <dbReference type="ARBA" id="ARBA00022801"/>
    </source>
</evidence>
<keyword evidence="6" id="KW-0732">Signal</keyword>
<accession>A0AAD3DFH6</accession>
<feature type="domain" description="DNA2/NAM7 helicase-like C-terminal" evidence="8">
    <location>
        <begin position="474"/>
        <end position="669"/>
    </location>
</feature>
<protein>
    <recommendedName>
        <fullName evidence="11">AAA+ ATPase domain-containing protein</fullName>
    </recommendedName>
</protein>
<comment type="caution">
    <text evidence="9">The sequence shown here is derived from an EMBL/GenBank/DDBJ whole genome shotgun (WGS) entry which is preliminary data.</text>
</comment>
<dbReference type="PANTHER" id="PTHR43788">
    <property type="entry name" value="DNA2/NAM7 HELICASE FAMILY MEMBER"/>
    <property type="match status" value="1"/>
</dbReference>
<keyword evidence="2" id="KW-0547">Nucleotide-binding</keyword>
<dbReference type="InterPro" id="IPR027417">
    <property type="entry name" value="P-loop_NTPase"/>
</dbReference>
<feature type="domain" description="DNA2/NAM7 helicase helicase" evidence="7">
    <location>
        <begin position="361"/>
        <end position="463"/>
    </location>
</feature>
<dbReference type="AlphaFoldDB" id="A0AAD3DFH6"/>
<evidence type="ECO:0000259" key="8">
    <source>
        <dbReference type="Pfam" id="PF13087"/>
    </source>
</evidence>
<evidence type="ECO:0000256" key="2">
    <source>
        <dbReference type="ARBA" id="ARBA00022741"/>
    </source>
</evidence>
<evidence type="ECO:0000313" key="10">
    <source>
        <dbReference type="Proteomes" id="UP001054902"/>
    </source>
</evidence>
<dbReference type="GO" id="GO:0005694">
    <property type="term" value="C:chromosome"/>
    <property type="evidence" value="ECO:0007669"/>
    <property type="project" value="UniProtKB-ARBA"/>
</dbReference>
<dbReference type="SUPFAM" id="SSF52540">
    <property type="entry name" value="P-loop containing nucleoside triphosphate hydrolases"/>
    <property type="match status" value="1"/>
</dbReference>
<proteinExistence type="inferred from homology"/>
<keyword evidence="3" id="KW-0378">Hydrolase</keyword>
<dbReference type="Pfam" id="PF13087">
    <property type="entry name" value="AAA_12"/>
    <property type="match status" value="1"/>
</dbReference>
<evidence type="ECO:0000256" key="4">
    <source>
        <dbReference type="ARBA" id="ARBA00022806"/>
    </source>
</evidence>
<feature type="chain" id="PRO_5042048900" description="AAA+ ATPase domain-containing protein" evidence="6">
    <location>
        <begin position="20"/>
        <end position="729"/>
    </location>
</feature>
<evidence type="ECO:0008006" key="11">
    <source>
        <dbReference type="Google" id="ProtNLM"/>
    </source>
</evidence>
<evidence type="ECO:0000256" key="1">
    <source>
        <dbReference type="ARBA" id="ARBA00007913"/>
    </source>
</evidence>
<dbReference type="InterPro" id="IPR047187">
    <property type="entry name" value="SF1_C_Upf1"/>
</dbReference>
<gene>
    <name evidence="9" type="ORF">CTEN210_18170</name>
</gene>
<evidence type="ECO:0000256" key="6">
    <source>
        <dbReference type="SAM" id="SignalP"/>
    </source>
</evidence>
<dbReference type="InterPro" id="IPR041679">
    <property type="entry name" value="DNA2/NAM7-like_C"/>
</dbReference>
<evidence type="ECO:0000259" key="7">
    <source>
        <dbReference type="Pfam" id="PF13086"/>
    </source>
</evidence>
<name>A0AAD3DFH6_9STRA</name>
<dbReference type="GO" id="GO:0043139">
    <property type="term" value="F:5'-3' DNA helicase activity"/>
    <property type="evidence" value="ECO:0007669"/>
    <property type="project" value="TreeGrafter"/>
</dbReference>
<keyword evidence="5" id="KW-0067">ATP-binding</keyword>
<feature type="signal peptide" evidence="6">
    <location>
        <begin position="1"/>
        <end position="19"/>
    </location>
</feature>
<dbReference type="InterPro" id="IPR041677">
    <property type="entry name" value="DNA2/NAM7_AAA_11"/>
</dbReference>
<dbReference type="FunFam" id="3.40.50.300:FF:000326">
    <property type="entry name" value="P-loop containing nucleoside triphosphate hydrolase"/>
    <property type="match status" value="1"/>
</dbReference>
<keyword evidence="4" id="KW-0347">Helicase</keyword>
<dbReference type="CDD" id="cd18808">
    <property type="entry name" value="SF1_C_Upf1"/>
    <property type="match status" value="1"/>
</dbReference>
<evidence type="ECO:0000313" key="9">
    <source>
        <dbReference type="EMBL" id="GFH61694.1"/>
    </source>
</evidence>
<dbReference type="GO" id="GO:0005524">
    <property type="term" value="F:ATP binding"/>
    <property type="evidence" value="ECO:0007669"/>
    <property type="project" value="UniProtKB-KW"/>
</dbReference>